<evidence type="ECO:0000256" key="4">
    <source>
        <dbReference type="ARBA" id="ARBA00022840"/>
    </source>
</evidence>
<dbReference type="Proteomes" id="UP000711391">
    <property type="component" value="Unassembled WGS sequence"/>
</dbReference>
<dbReference type="GO" id="GO:0005524">
    <property type="term" value="F:ATP binding"/>
    <property type="evidence" value="ECO:0007669"/>
    <property type="project" value="UniProtKB-KW"/>
</dbReference>
<evidence type="ECO:0000256" key="1">
    <source>
        <dbReference type="ARBA" id="ARBA00022448"/>
    </source>
</evidence>
<organism evidence="8 9">
    <name type="scientific">SAR86 cluster bacterium</name>
    <dbReference type="NCBI Taxonomy" id="2030880"/>
    <lineage>
        <taxon>Bacteria</taxon>
        <taxon>Pseudomonadati</taxon>
        <taxon>Pseudomonadota</taxon>
        <taxon>Gammaproteobacteria</taxon>
        <taxon>SAR86 cluster</taxon>
    </lineage>
</organism>
<dbReference type="EMBL" id="JADHQD010000013">
    <property type="protein sequence ID" value="MBL6818357.1"/>
    <property type="molecule type" value="Genomic_DNA"/>
</dbReference>
<dbReference type="PROSITE" id="PS00211">
    <property type="entry name" value="ABC_TRANSPORTER_1"/>
    <property type="match status" value="1"/>
</dbReference>
<evidence type="ECO:0000259" key="7">
    <source>
        <dbReference type="PROSITE" id="PS50893"/>
    </source>
</evidence>
<dbReference type="InterPro" id="IPR003439">
    <property type="entry name" value="ABC_transporter-like_ATP-bd"/>
</dbReference>
<evidence type="ECO:0000256" key="2">
    <source>
        <dbReference type="ARBA" id="ARBA00022741"/>
    </source>
</evidence>
<reference evidence="8" key="1">
    <citation type="submission" date="2020-10" db="EMBL/GenBank/DDBJ databases">
        <title>Microbiome of the Black Sea water column analyzed by genome centric metagenomics.</title>
        <authorList>
            <person name="Cabello-Yeves P.J."/>
            <person name="Callieri C."/>
            <person name="Picazo A."/>
            <person name="Mehrshad M."/>
            <person name="Haro-Moreno J.M."/>
            <person name="Roda-Garcia J."/>
            <person name="Dzembekova N."/>
            <person name="Slabakova V."/>
            <person name="Slabakova N."/>
            <person name="Moncheva S."/>
            <person name="Rodriguez-Valera F."/>
        </authorList>
    </citation>
    <scope>NUCLEOTIDE SEQUENCE</scope>
    <source>
        <strain evidence="8">BS307-5m-G50</strain>
    </source>
</reference>
<dbReference type="InterPro" id="IPR005895">
    <property type="entry name" value="ABC_transptr_haem_export_CcmA"/>
</dbReference>
<dbReference type="InterPro" id="IPR027417">
    <property type="entry name" value="P-loop_NTPase"/>
</dbReference>
<proteinExistence type="predicted"/>
<evidence type="ECO:0000256" key="6">
    <source>
        <dbReference type="ARBA" id="ARBA00023136"/>
    </source>
</evidence>
<evidence type="ECO:0000313" key="8">
    <source>
        <dbReference type="EMBL" id="MBL6818357.1"/>
    </source>
</evidence>
<dbReference type="Pfam" id="PF00005">
    <property type="entry name" value="ABC_tran"/>
    <property type="match status" value="1"/>
</dbReference>
<name>A0A937IGJ0_9GAMM</name>
<accession>A0A937IGJ0</accession>
<keyword evidence="3" id="KW-0201">Cytochrome c-type biogenesis</keyword>
<dbReference type="InterPro" id="IPR017871">
    <property type="entry name" value="ABC_transporter-like_CS"/>
</dbReference>
<keyword evidence="6" id="KW-0472">Membrane</keyword>
<dbReference type="NCBIfam" id="TIGR01189">
    <property type="entry name" value="ccmA"/>
    <property type="match status" value="1"/>
</dbReference>
<dbReference type="GO" id="GO:0017004">
    <property type="term" value="P:cytochrome complex assembly"/>
    <property type="evidence" value="ECO:0007669"/>
    <property type="project" value="UniProtKB-KW"/>
</dbReference>
<gene>
    <name evidence="8" type="primary">ccmA</name>
    <name evidence="8" type="ORF">ISQ64_03010</name>
</gene>
<dbReference type="PROSITE" id="PS50893">
    <property type="entry name" value="ABC_TRANSPORTER_2"/>
    <property type="match status" value="1"/>
</dbReference>
<evidence type="ECO:0000256" key="3">
    <source>
        <dbReference type="ARBA" id="ARBA00022748"/>
    </source>
</evidence>
<comment type="caution">
    <text evidence="8">The sequence shown here is derived from an EMBL/GenBank/DDBJ whole genome shotgun (WGS) entry which is preliminary data.</text>
</comment>
<keyword evidence="4 8" id="KW-0067">ATP-binding</keyword>
<evidence type="ECO:0000256" key="5">
    <source>
        <dbReference type="ARBA" id="ARBA00022967"/>
    </source>
</evidence>
<dbReference type="GO" id="GO:0022857">
    <property type="term" value="F:transmembrane transporter activity"/>
    <property type="evidence" value="ECO:0007669"/>
    <property type="project" value="InterPro"/>
</dbReference>
<keyword evidence="2" id="KW-0547">Nucleotide-binding</keyword>
<dbReference type="PANTHER" id="PTHR43499">
    <property type="entry name" value="ABC TRANSPORTER I FAMILY MEMBER 1"/>
    <property type="match status" value="1"/>
</dbReference>
<keyword evidence="5" id="KW-1278">Translocase</keyword>
<dbReference type="GO" id="GO:0016887">
    <property type="term" value="F:ATP hydrolysis activity"/>
    <property type="evidence" value="ECO:0007669"/>
    <property type="project" value="InterPro"/>
</dbReference>
<dbReference type="PANTHER" id="PTHR43499:SF1">
    <property type="entry name" value="ABC TRANSPORTER I FAMILY MEMBER 1"/>
    <property type="match status" value="1"/>
</dbReference>
<keyword evidence="1" id="KW-0813">Transport</keyword>
<evidence type="ECO:0000313" key="9">
    <source>
        <dbReference type="Proteomes" id="UP000711391"/>
    </source>
</evidence>
<sequence>MNQIVKAKNLSYKINEKKLFQNISFDLNKGEAIHIQGENGSGKTTLLRIICGLTKPSKGDLDISTDAKITFLGHKNALKQYLTIEDNLSLLNLIHNPNLDQFLQKFGLDGCLDLNLASLSFGQQKKIALLRIFLNDSNLLIMDEPCVGLDNQTQNYLSNFINDELKLGKSVLFSSHIDLDINSDKLNLS</sequence>
<dbReference type="SUPFAM" id="SSF52540">
    <property type="entry name" value="P-loop containing nucleoside triphosphate hydrolases"/>
    <property type="match status" value="1"/>
</dbReference>
<dbReference type="AlphaFoldDB" id="A0A937IGJ0"/>
<feature type="domain" description="ABC transporter" evidence="7">
    <location>
        <begin position="5"/>
        <end position="189"/>
    </location>
</feature>
<dbReference type="SMART" id="SM00382">
    <property type="entry name" value="AAA"/>
    <property type="match status" value="1"/>
</dbReference>
<dbReference type="Gene3D" id="3.40.50.300">
    <property type="entry name" value="P-loop containing nucleotide triphosphate hydrolases"/>
    <property type="match status" value="1"/>
</dbReference>
<protein>
    <submittedName>
        <fullName evidence="8">Heme ABC exporter ATP-binding protein CcmA</fullName>
    </submittedName>
</protein>
<dbReference type="InterPro" id="IPR003593">
    <property type="entry name" value="AAA+_ATPase"/>
</dbReference>